<dbReference type="AlphaFoldDB" id="A0A068YE10"/>
<evidence type="ECO:0000313" key="1">
    <source>
        <dbReference type="EMBL" id="CDS41534.1"/>
    </source>
</evidence>
<keyword evidence="2" id="KW-1185">Reference proteome</keyword>
<reference evidence="1" key="1">
    <citation type="journal article" date="2013" name="Nature">
        <title>The genomes of four tapeworm species reveal adaptations to parasitism.</title>
        <authorList>
            <person name="Tsai I.J."/>
            <person name="Zarowiecki M."/>
            <person name="Holroyd N."/>
            <person name="Garciarrubio A."/>
            <person name="Sanchez-Flores A."/>
            <person name="Brooks K.L."/>
            <person name="Tracey A."/>
            <person name="Bobes R.J."/>
            <person name="Fragoso G."/>
            <person name="Sciutto E."/>
            <person name="Aslett M."/>
            <person name="Beasley H."/>
            <person name="Bennett H.M."/>
            <person name="Cai J."/>
            <person name="Camicia F."/>
            <person name="Clark R."/>
            <person name="Cucher M."/>
            <person name="De Silva N."/>
            <person name="Day T.A."/>
            <person name="Deplazes P."/>
            <person name="Estrada K."/>
            <person name="Fernandez C."/>
            <person name="Holland P.W."/>
            <person name="Hou J."/>
            <person name="Hu S."/>
            <person name="Huckvale T."/>
            <person name="Hung S.S."/>
            <person name="Kamenetzky L."/>
            <person name="Keane J.A."/>
            <person name="Kiss F."/>
            <person name="Koziol U."/>
            <person name="Lambert O."/>
            <person name="Liu K."/>
            <person name="Luo X."/>
            <person name="Luo Y."/>
            <person name="Macchiaroli N."/>
            <person name="Nichol S."/>
            <person name="Paps J."/>
            <person name="Parkinson J."/>
            <person name="Pouchkina-Stantcheva N."/>
            <person name="Riddiford N."/>
            <person name="Rosenzvit M."/>
            <person name="Salinas G."/>
            <person name="Wasmuth J.D."/>
            <person name="Zamanian M."/>
            <person name="Zheng Y."/>
            <person name="Cai X."/>
            <person name="Soberon X."/>
            <person name="Olson P.D."/>
            <person name="Laclette J.P."/>
            <person name="Brehm K."/>
            <person name="Berriman M."/>
            <person name="Garciarrubio A."/>
            <person name="Bobes R.J."/>
            <person name="Fragoso G."/>
            <person name="Sanchez-Flores A."/>
            <person name="Estrada K."/>
            <person name="Cevallos M.A."/>
            <person name="Morett E."/>
            <person name="Gonzalez V."/>
            <person name="Portillo T."/>
            <person name="Ochoa-Leyva A."/>
            <person name="Jose M.V."/>
            <person name="Sciutto E."/>
            <person name="Landa A."/>
            <person name="Jimenez L."/>
            <person name="Valdes V."/>
            <person name="Carrero J.C."/>
            <person name="Larralde C."/>
            <person name="Morales-Montor J."/>
            <person name="Limon-Lason J."/>
            <person name="Soberon X."/>
            <person name="Laclette J.P."/>
        </authorList>
    </citation>
    <scope>NUCLEOTIDE SEQUENCE [LARGE SCALE GENOMIC DNA]</scope>
</reference>
<protein>
    <submittedName>
        <fullName evidence="1">Uncharacterized protein</fullName>
    </submittedName>
</protein>
<name>A0A068YE10_ECHMU</name>
<dbReference type="EMBL" id="LN902847">
    <property type="protein sequence ID" value="CDS41534.1"/>
    <property type="molecule type" value="Genomic_DNA"/>
</dbReference>
<proteinExistence type="predicted"/>
<accession>A0A068YE10</accession>
<evidence type="ECO:0000313" key="2">
    <source>
        <dbReference type="Proteomes" id="UP000017246"/>
    </source>
</evidence>
<gene>
    <name evidence="1" type="ORF">EmuJ_000918700</name>
</gene>
<sequence length="102" mass="11451">MSRSGYVENYILECSVLDARRGIEATRVIFCSDTGWVTGGNSRRSRLWQSSAPLSHQLNVSQFVLVVMMQFELNSCEVRVVVQEAYVGASGTTIKEQFSLRL</sequence>
<dbReference type="Proteomes" id="UP000017246">
    <property type="component" value="Unassembled WGS sequence"/>
</dbReference>
<reference evidence="1" key="2">
    <citation type="submission" date="2015-11" db="EMBL/GenBank/DDBJ databases">
        <authorList>
            <person name="Zhang Y."/>
            <person name="Guo Z."/>
        </authorList>
    </citation>
    <scope>NUCLEOTIDE SEQUENCE</scope>
</reference>
<organism evidence="1 2">
    <name type="scientific">Echinococcus multilocularis</name>
    <name type="common">Fox tapeworm</name>
    <dbReference type="NCBI Taxonomy" id="6211"/>
    <lineage>
        <taxon>Eukaryota</taxon>
        <taxon>Metazoa</taxon>
        <taxon>Spiralia</taxon>
        <taxon>Lophotrochozoa</taxon>
        <taxon>Platyhelminthes</taxon>
        <taxon>Cestoda</taxon>
        <taxon>Eucestoda</taxon>
        <taxon>Cyclophyllidea</taxon>
        <taxon>Taeniidae</taxon>
        <taxon>Echinococcus</taxon>
    </lineage>
</organism>